<organism evidence="6 7">
    <name type="scientific">Lishizhenia tianjinensis</name>
    <dbReference type="NCBI Taxonomy" id="477690"/>
    <lineage>
        <taxon>Bacteria</taxon>
        <taxon>Pseudomonadati</taxon>
        <taxon>Bacteroidota</taxon>
        <taxon>Flavobacteriia</taxon>
        <taxon>Flavobacteriales</taxon>
        <taxon>Crocinitomicaceae</taxon>
        <taxon>Lishizhenia</taxon>
    </lineage>
</organism>
<evidence type="ECO:0000313" key="6">
    <source>
        <dbReference type="EMBL" id="SFT75499.1"/>
    </source>
</evidence>
<keyword evidence="7" id="KW-1185">Reference proteome</keyword>
<dbReference type="Proteomes" id="UP000236454">
    <property type="component" value="Unassembled WGS sequence"/>
</dbReference>
<feature type="transmembrane region" description="Helical" evidence="5">
    <location>
        <begin position="44"/>
        <end position="62"/>
    </location>
</feature>
<dbReference type="AlphaFoldDB" id="A0A1I7AKK1"/>
<feature type="transmembrane region" description="Helical" evidence="5">
    <location>
        <begin position="6"/>
        <end position="24"/>
    </location>
</feature>
<proteinExistence type="predicted"/>
<evidence type="ECO:0000256" key="3">
    <source>
        <dbReference type="ARBA" id="ARBA00022989"/>
    </source>
</evidence>
<dbReference type="EMBL" id="FPAS01000003">
    <property type="protein sequence ID" value="SFT75499.1"/>
    <property type="molecule type" value="Genomic_DNA"/>
</dbReference>
<evidence type="ECO:0000256" key="1">
    <source>
        <dbReference type="ARBA" id="ARBA00004141"/>
    </source>
</evidence>
<evidence type="ECO:0008006" key="8">
    <source>
        <dbReference type="Google" id="ProtNLM"/>
    </source>
</evidence>
<reference evidence="6 7" key="1">
    <citation type="submission" date="2016-10" db="EMBL/GenBank/DDBJ databases">
        <authorList>
            <person name="de Groot N.N."/>
        </authorList>
    </citation>
    <scope>NUCLEOTIDE SEQUENCE [LARGE SCALE GENOMIC DNA]</scope>
    <source>
        <strain evidence="6 7">CGMCC 1.7005</strain>
    </source>
</reference>
<comment type="subcellular location">
    <subcellularLocation>
        <location evidence="1">Membrane</location>
        <topology evidence="1">Multi-pass membrane protein</topology>
    </subcellularLocation>
</comment>
<dbReference type="InterPro" id="IPR019109">
    <property type="entry name" value="MamF_MmsF"/>
</dbReference>
<sequence>MEKNKLPSIITYITFIGFVVALVLNNDKQGDDKRFNAFHLRQSLGIFIIMAVVSTLLQILHLYTISGLFNLLCFIVIILQIVGAANEEYKYVPYIGKKIDQTFGRLFE</sequence>
<evidence type="ECO:0000313" key="7">
    <source>
        <dbReference type="Proteomes" id="UP000236454"/>
    </source>
</evidence>
<feature type="transmembrane region" description="Helical" evidence="5">
    <location>
        <begin position="68"/>
        <end position="85"/>
    </location>
</feature>
<gene>
    <name evidence="6" type="ORF">SAMN05216474_2183</name>
</gene>
<dbReference type="RefSeq" id="WP_090249369.1">
    <property type="nucleotide sequence ID" value="NZ_FPAS01000003.1"/>
</dbReference>
<dbReference type="Pfam" id="PF09685">
    <property type="entry name" value="MamF_MmsF"/>
    <property type="match status" value="1"/>
</dbReference>
<keyword evidence="2 5" id="KW-0812">Transmembrane</keyword>
<evidence type="ECO:0000256" key="2">
    <source>
        <dbReference type="ARBA" id="ARBA00022692"/>
    </source>
</evidence>
<protein>
    <recommendedName>
        <fullName evidence="8">Chloroplast import component protein (Tic20)</fullName>
    </recommendedName>
</protein>
<accession>A0A1I7AKK1</accession>
<evidence type="ECO:0000256" key="5">
    <source>
        <dbReference type="SAM" id="Phobius"/>
    </source>
</evidence>
<keyword evidence="4 5" id="KW-0472">Membrane</keyword>
<dbReference type="OrthoDB" id="6400719at2"/>
<name>A0A1I7AKK1_9FLAO</name>
<dbReference type="STRING" id="477690.SAMN05216474_2183"/>
<keyword evidence="3 5" id="KW-1133">Transmembrane helix</keyword>
<evidence type="ECO:0000256" key="4">
    <source>
        <dbReference type="ARBA" id="ARBA00023136"/>
    </source>
</evidence>